<proteinExistence type="inferred from homology"/>
<dbReference type="InterPro" id="IPR016024">
    <property type="entry name" value="ARM-type_fold"/>
</dbReference>
<dbReference type="Proteomes" id="UP000278143">
    <property type="component" value="Unassembled WGS sequence"/>
</dbReference>
<dbReference type="PANTHER" id="PTHR10048:SF7">
    <property type="entry name" value="PHOSPHATIDYLINOSITOL 3-KINASE CATALYTIC SUBUNIT TYPE 3"/>
    <property type="match status" value="1"/>
</dbReference>
<dbReference type="EMBL" id="KZ991378">
    <property type="protein sequence ID" value="RKP23031.1"/>
    <property type="molecule type" value="Genomic_DNA"/>
</dbReference>
<dbReference type="GO" id="GO:0034271">
    <property type="term" value="C:phosphatidylinositol 3-kinase complex, class III, type I"/>
    <property type="evidence" value="ECO:0007669"/>
    <property type="project" value="TreeGrafter"/>
</dbReference>
<dbReference type="GO" id="GO:0048015">
    <property type="term" value="P:phosphatidylinositol-mediated signaling"/>
    <property type="evidence" value="ECO:0007669"/>
    <property type="project" value="TreeGrafter"/>
</dbReference>
<comment type="similarity">
    <text evidence="1">Belongs to the PI3/PI4-kinase family. Type III PI4K subfamily.</text>
</comment>
<reference evidence="4" key="1">
    <citation type="journal article" date="2018" name="Nat. Microbiol.">
        <title>Leveraging single-cell genomics to expand the fungal tree of life.</title>
        <authorList>
            <person name="Ahrendt S.R."/>
            <person name="Quandt C.A."/>
            <person name="Ciobanu D."/>
            <person name="Clum A."/>
            <person name="Salamov A."/>
            <person name="Andreopoulos B."/>
            <person name="Cheng J.F."/>
            <person name="Woyke T."/>
            <person name="Pelin A."/>
            <person name="Henrissat B."/>
            <person name="Reynolds N.K."/>
            <person name="Benny G.L."/>
            <person name="Smith M.E."/>
            <person name="James T.Y."/>
            <person name="Grigoriev I.V."/>
        </authorList>
    </citation>
    <scope>NUCLEOTIDE SEQUENCE [LARGE SCALE GENOMIC DNA]</scope>
    <source>
        <strain evidence="4">Benny S71-1</strain>
    </source>
</reference>
<sequence>MLDLKHAQDSGTIIRYGHILIHHNNKQASKGEVDYKGSVRKREETREKRRRCPFPFIVVFSARLGSMEFGNSQGFKDFSFCSTKDIDLPLRIRISSLEQLSGNDISVATEHLQELYVSCQLLSGEQQTLSLPMRTAYKSFKTRWAYVAMDGGACTVAVTMLDVLRWNEWITLPIKYRDLPADAWLAFSVWEITGPHQSRITASTAFPLFNRQNVLRTGRQKLLLWREAKPSLADTPAWSKTPDILDRLEQMMKRHEEGEIIRVDWLDKLAFREIERIHNMDETRRPVKLNDPAPMYLSLLDPELDAENIVEAKHRRLVRSHRNGAVDRDLKPEARTRDQLNAIIQYAPTQPLTSEEKDLLWKFRFYLSRDKRVGSGVYACMHACMVDGS</sequence>
<dbReference type="Pfam" id="PF00613">
    <property type="entry name" value="PI3Ka"/>
    <property type="match status" value="1"/>
</dbReference>
<dbReference type="PROSITE" id="PS51547">
    <property type="entry name" value="C2_PI3K"/>
    <property type="match status" value="1"/>
</dbReference>
<dbReference type="OrthoDB" id="67688at2759"/>
<dbReference type="GO" id="GO:0000407">
    <property type="term" value="C:phagophore assembly site"/>
    <property type="evidence" value="ECO:0007669"/>
    <property type="project" value="TreeGrafter"/>
</dbReference>
<keyword evidence="3" id="KW-0418">Kinase</keyword>
<dbReference type="GO" id="GO:0000045">
    <property type="term" value="P:autophagosome assembly"/>
    <property type="evidence" value="ECO:0007669"/>
    <property type="project" value="TreeGrafter"/>
</dbReference>
<dbReference type="GO" id="GO:0016303">
    <property type="term" value="F:1-phosphatidylinositol-3-kinase activity"/>
    <property type="evidence" value="ECO:0007669"/>
    <property type="project" value="TreeGrafter"/>
</dbReference>
<keyword evidence="4" id="KW-1185">Reference proteome</keyword>
<gene>
    <name evidence="3" type="ORF">SYNPS1DRAFT_31273</name>
</gene>
<dbReference type="InterPro" id="IPR035892">
    <property type="entry name" value="C2_domain_sf"/>
</dbReference>
<dbReference type="GO" id="GO:0005777">
    <property type="term" value="C:peroxisome"/>
    <property type="evidence" value="ECO:0007669"/>
    <property type="project" value="TreeGrafter"/>
</dbReference>
<dbReference type="InterPro" id="IPR015433">
    <property type="entry name" value="PI3/4_kinase"/>
</dbReference>
<evidence type="ECO:0000256" key="1">
    <source>
        <dbReference type="ARBA" id="ARBA00006209"/>
    </source>
</evidence>
<evidence type="ECO:0000313" key="3">
    <source>
        <dbReference type="EMBL" id="RKP23031.1"/>
    </source>
</evidence>
<evidence type="ECO:0000259" key="2">
    <source>
        <dbReference type="PROSITE" id="PS51547"/>
    </source>
</evidence>
<dbReference type="InterPro" id="IPR002420">
    <property type="entry name" value="PI3K-type_C2_dom"/>
</dbReference>
<dbReference type="PANTHER" id="PTHR10048">
    <property type="entry name" value="PHOSPHATIDYLINOSITOL KINASE"/>
    <property type="match status" value="1"/>
</dbReference>
<dbReference type="GO" id="GO:0034272">
    <property type="term" value="C:phosphatidylinositol 3-kinase complex, class III, type II"/>
    <property type="evidence" value="ECO:0007669"/>
    <property type="project" value="TreeGrafter"/>
</dbReference>
<dbReference type="Gene3D" id="2.60.40.150">
    <property type="entry name" value="C2 domain"/>
    <property type="match status" value="1"/>
</dbReference>
<dbReference type="SUPFAM" id="SSF49562">
    <property type="entry name" value="C2 domain (Calcium/lipid-binding domain, CaLB)"/>
    <property type="match status" value="1"/>
</dbReference>
<accession>A0A4P9YUY4</accession>
<name>A0A4P9YUY4_9FUNG</name>
<dbReference type="AlphaFoldDB" id="A0A4P9YUY4"/>
<organism evidence="3 4">
    <name type="scientific">Syncephalis pseudoplumigaleata</name>
    <dbReference type="NCBI Taxonomy" id="1712513"/>
    <lineage>
        <taxon>Eukaryota</taxon>
        <taxon>Fungi</taxon>
        <taxon>Fungi incertae sedis</taxon>
        <taxon>Zoopagomycota</taxon>
        <taxon>Zoopagomycotina</taxon>
        <taxon>Zoopagomycetes</taxon>
        <taxon>Zoopagales</taxon>
        <taxon>Piptocephalidaceae</taxon>
        <taxon>Syncephalis</taxon>
    </lineage>
</organism>
<dbReference type="InterPro" id="IPR001263">
    <property type="entry name" value="PI3K_accessory_dom"/>
</dbReference>
<dbReference type="GO" id="GO:0006897">
    <property type="term" value="P:endocytosis"/>
    <property type="evidence" value="ECO:0007669"/>
    <property type="project" value="TreeGrafter"/>
</dbReference>
<dbReference type="InterPro" id="IPR042236">
    <property type="entry name" value="PI3K_accessory_sf"/>
</dbReference>
<dbReference type="SMART" id="SM00142">
    <property type="entry name" value="PI3K_C2"/>
    <property type="match status" value="1"/>
</dbReference>
<keyword evidence="3" id="KW-0808">Transferase</keyword>
<protein>
    <submittedName>
        <fullName evidence="3">Phosphoinositide 3-kinase C2-domain-containing protein</fullName>
    </submittedName>
</protein>
<dbReference type="Pfam" id="PF00792">
    <property type="entry name" value="PI3K_C2"/>
    <property type="match status" value="1"/>
</dbReference>
<dbReference type="SUPFAM" id="SSF48371">
    <property type="entry name" value="ARM repeat"/>
    <property type="match status" value="1"/>
</dbReference>
<dbReference type="GO" id="GO:0005768">
    <property type="term" value="C:endosome"/>
    <property type="evidence" value="ECO:0007669"/>
    <property type="project" value="TreeGrafter"/>
</dbReference>
<feature type="domain" description="C2 PI3K-type" evidence="2">
    <location>
        <begin position="86"/>
        <end position="275"/>
    </location>
</feature>
<dbReference type="CDD" id="cd08397">
    <property type="entry name" value="C2_PI3K_class_III"/>
    <property type="match status" value="1"/>
</dbReference>
<dbReference type="Gene3D" id="1.25.40.70">
    <property type="entry name" value="Phosphatidylinositol 3-kinase, accessory domain (PIK)"/>
    <property type="match status" value="1"/>
</dbReference>
<evidence type="ECO:0000313" key="4">
    <source>
        <dbReference type="Proteomes" id="UP000278143"/>
    </source>
</evidence>